<feature type="region of interest" description="Disordered" evidence="11">
    <location>
        <begin position="57"/>
        <end position="89"/>
    </location>
</feature>
<keyword evidence="8 10" id="KW-0675">Receptor</keyword>
<dbReference type="InterPro" id="IPR013088">
    <property type="entry name" value="Znf_NHR/GATA"/>
</dbReference>
<organism evidence="14 15">
    <name type="scientific">Syphacia muris</name>
    <dbReference type="NCBI Taxonomy" id="451379"/>
    <lineage>
        <taxon>Eukaryota</taxon>
        <taxon>Metazoa</taxon>
        <taxon>Ecdysozoa</taxon>
        <taxon>Nematoda</taxon>
        <taxon>Chromadorea</taxon>
        <taxon>Rhabditida</taxon>
        <taxon>Spirurina</taxon>
        <taxon>Oxyuridomorpha</taxon>
        <taxon>Oxyuroidea</taxon>
        <taxon>Oxyuridae</taxon>
        <taxon>Syphacia</taxon>
    </lineage>
</organism>
<dbReference type="InterPro" id="IPR050234">
    <property type="entry name" value="Nuclear_hormone_rcpt_NR1"/>
</dbReference>
<dbReference type="STRING" id="451379.A0A158R3U4"/>
<evidence type="ECO:0000256" key="4">
    <source>
        <dbReference type="ARBA" id="ARBA00022833"/>
    </source>
</evidence>
<dbReference type="GO" id="GO:0030154">
    <property type="term" value="P:cell differentiation"/>
    <property type="evidence" value="ECO:0007669"/>
    <property type="project" value="TreeGrafter"/>
</dbReference>
<dbReference type="Proteomes" id="UP000046393">
    <property type="component" value="Unplaced"/>
</dbReference>
<accession>A0A158R3U4</accession>
<dbReference type="CDD" id="cd07161">
    <property type="entry name" value="NR_DBD_EcR"/>
    <property type="match status" value="1"/>
</dbReference>
<reference evidence="15" key="1">
    <citation type="submission" date="2016-04" db="UniProtKB">
        <authorList>
            <consortium name="WormBaseParasite"/>
        </authorList>
    </citation>
    <scope>IDENTIFICATION</scope>
</reference>
<evidence type="ECO:0000256" key="10">
    <source>
        <dbReference type="RuleBase" id="RU004334"/>
    </source>
</evidence>
<keyword evidence="4 10" id="KW-0862">Zinc</keyword>
<evidence type="ECO:0000256" key="8">
    <source>
        <dbReference type="ARBA" id="ARBA00023170"/>
    </source>
</evidence>
<evidence type="ECO:0000256" key="9">
    <source>
        <dbReference type="ARBA" id="ARBA00023242"/>
    </source>
</evidence>
<dbReference type="PROSITE" id="PS00031">
    <property type="entry name" value="NUCLEAR_REC_DBD_1"/>
    <property type="match status" value="1"/>
</dbReference>
<protein>
    <submittedName>
        <fullName evidence="15">Ecdysteroid receptor</fullName>
    </submittedName>
</protein>
<dbReference type="GO" id="GO:0004879">
    <property type="term" value="F:nuclear receptor activity"/>
    <property type="evidence" value="ECO:0007669"/>
    <property type="project" value="TreeGrafter"/>
</dbReference>
<evidence type="ECO:0000256" key="1">
    <source>
        <dbReference type="ARBA" id="ARBA00005993"/>
    </source>
</evidence>
<keyword evidence="14" id="KW-1185">Reference proteome</keyword>
<dbReference type="InterPro" id="IPR001628">
    <property type="entry name" value="Znf_hrmn_rcpt"/>
</dbReference>
<comment type="subcellular location">
    <subcellularLocation>
        <location evidence="10">Nucleus</location>
    </subcellularLocation>
</comment>
<dbReference type="InterPro" id="IPR035500">
    <property type="entry name" value="NHR-like_dom_sf"/>
</dbReference>
<dbReference type="PROSITE" id="PS51843">
    <property type="entry name" value="NR_LBD"/>
    <property type="match status" value="1"/>
</dbReference>
<evidence type="ECO:0000256" key="2">
    <source>
        <dbReference type="ARBA" id="ARBA00022723"/>
    </source>
</evidence>
<evidence type="ECO:0000259" key="13">
    <source>
        <dbReference type="PROSITE" id="PS51843"/>
    </source>
</evidence>
<dbReference type="PANTHER" id="PTHR24082:SF507">
    <property type="entry name" value="BILE ACID RECEPTOR-RELATED"/>
    <property type="match status" value="1"/>
</dbReference>
<dbReference type="PRINTS" id="PR00398">
    <property type="entry name" value="STRDHORMONER"/>
</dbReference>
<evidence type="ECO:0000256" key="5">
    <source>
        <dbReference type="ARBA" id="ARBA00023015"/>
    </source>
</evidence>
<keyword evidence="5 10" id="KW-0805">Transcription regulation</keyword>
<dbReference type="SUPFAM" id="SSF57716">
    <property type="entry name" value="Glucocorticoid receptor-like (DNA-binding domain)"/>
    <property type="match status" value="1"/>
</dbReference>
<dbReference type="InterPro" id="IPR001723">
    <property type="entry name" value="Nuclear_hrmn_rcpt"/>
</dbReference>
<dbReference type="SMART" id="SM00430">
    <property type="entry name" value="HOLI"/>
    <property type="match status" value="1"/>
</dbReference>
<dbReference type="SMART" id="SM00399">
    <property type="entry name" value="ZnF_C4"/>
    <property type="match status" value="1"/>
</dbReference>
<dbReference type="GO" id="GO:0008270">
    <property type="term" value="F:zinc ion binding"/>
    <property type="evidence" value="ECO:0007669"/>
    <property type="project" value="UniProtKB-KW"/>
</dbReference>
<dbReference type="InterPro" id="IPR000536">
    <property type="entry name" value="Nucl_hrmn_rcpt_lig-bd"/>
</dbReference>
<evidence type="ECO:0000256" key="11">
    <source>
        <dbReference type="SAM" id="MobiDB-lite"/>
    </source>
</evidence>
<dbReference type="FunFam" id="3.30.50.10:FF:000031">
    <property type="entry name" value="Ecdysone receptor A1"/>
    <property type="match status" value="1"/>
</dbReference>
<keyword evidence="2 10" id="KW-0479">Metal-binding</keyword>
<name>A0A158R3U4_9BILA</name>
<comment type="similarity">
    <text evidence="1 10">Belongs to the nuclear hormone receptor family.</text>
</comment>
<dbReference type="SUPFAM" id="SSF48508">
    <property type="entry name" value="Nuclear receptor ligand-binding domain"/>
    <property type="match status" value="1"/>
</dbReference>
<dbReference type="Pfam" id="PF00104">
    <property type="entry name" value="Hormone_recep"/>
    <property type="match status" value="1"/>
</dbReference>
<dbReference type="Gene3D" id="3.30.50.10">
    <property type="entry name" value="Erythroid Transcription Factor GATA-1, subunit A"/>
    <property type="match status" value="1"/>
</dbReference>
<dbReference type="AlphaFoldDB" id="A0A158R3U4"/>
<feature type="compositionally biased region" description="Polar residues" evidence="11">
    <location>
        <begin position="57"/>
        <end position="73"/>
    </location>
</feature>
<keyword evidence="9 10" id="KW-0539">Nucleus</keyword>
<evidence type="ECO:0000256" key="7">
    <source>
        <dbReference type="ARBA" id="ARBA00023163"/>
    </source>
</evidence>
<evidence type="ECO:0000256" key="3">
    <source>
        <dbReference type="ARBA" id="ARBA00022771"/>
    </source>
</evidence>
<dbReference type="Pfam" id="PF00105">
    <property type="entry name" value="zf-C4"/>
    <property type="match status" value="1"/>
</dbReference>
<evidence type="ECO:0000259" key="12">
    <source>
        <dbReference type="PROSITE" id="PS51030"/>
    </source>
</evidence>
<dbReference type="PRINTS" id="PR00047">
    <property type="entry name" value="STROIDFINGER"/>
</dbReference>
<keyword evidence="3 10" id="KW-0863">Zinc-finger</keyword>
<evidence type="ECO:0000313" key="15">
    <source>
        <dbReference type="WBParaSite" id="SMUV_0000030001-mRNA-1"/>
    </source>
</evidence>
<feature type="domain" description="Nuclear receptor" evidence="12">
    <location>
        <begin position="132"/>
        <end position="207"/>
    </location>
</feature>
<sequence>MARVTCNEKALNDCRYRSATPPIIKVALRFICRLTTLIGNMTTATVTYHELPPLTTWASDSQLSPPTSTIDTSQKQQPQQQQQQQQQFHRDITTASTATIIAQEYRNKKRNVCNALRTSSLPSSSGLAPQTEELCLVCGDKASGYHYNALTCEGCKGFFRRSITRKAVYYCKYGETCDIDMYMRRKCQHCRLKKCMDIGMRPERLRVDSRVPLVVIPEDQCRLKREAKQKLRETGERQRKSSSPNAVTSTEPLIVALSVETRELINRIVALDLQFATPSNDSIVQLSDYTEIGSSFQSLAELTILSVQLIHQFTMLLPGFSKLSEEDKRTLHKACKTEVLMLRTARCYDPCEERVVLGNELKQWRFDREQYREFIGPLADSIFDFAHSLSKMQLDSAEFSLLTAITIFSDRPGLLQPKAVEDIQEVYTSALQSYVDVQRPKQRTMFARLLMKLTDLRSLAAEQTEIFSEFGGSSQASTTQHDIKPGIKYLIPKDLRYQTYTSPSFPSTSPNTYPQ</sequence>
<dbReference type="Gene3D" id="1.10.565.10">
    <property type="entry name" value="Retinoid X Receptor"/>
    <property type="match status" value="1"/>
</dbReference>
<dbReference type="GO" id="GO:0000978">
    <property type="term" value="F:RNA polymerase II cis-regulatory region sequence-specific DNA binding"/>
    <property type="evidence" value="ECO:0007669"/>
    <property type="project" value="TreeGrafter"/>
</dbReference>
<evidence type="ECO:0000256" key="6">
    <source>
        <dbReference type="ARBA" id="ARBA00023125"/>
    </source>
</evidence>
<dbReference type="PANTHER" id="PTHR24082">
    <property type="entry name" value="NUCLEAR HORMONE RECEPTOR"/>
    <property type="match status" value="1"/>
</dbReference>
<dbReference type="PROSITE" id="PS51030">
    <property type="entry name" value="NUCLEAR_REC_DBD_2"/>
    <property type="match status" value="1"/>
</dbReference>
<dbReference type="GO" id="GO:0000122">
    <property type="term" value="P:negative regulation of transcription by RNA polymerase II"/>
    <property type="evidence" value="ECO:0007669"/>
    <property type="project" value="TreeGrafter"/>
</dbReference>
<keyword evidence="6 10" id="KW-0238">DNA-binding</keyword>
<dbReference type="WBParaSite" id="SMUV_0000030001-mRNA-1">
    <property type="protein sequence ID" value="SMUV_0000030001-mRNA-1"/>
    <property type="gene ID" value="SMUV_0000030001"/>
</dbReference>
<dbReference type="GO" id="GO:0090575">
    <property type="term" value="C:RNA polymerase II transcription regulator complex"/>
    <property type="evidence" value="ECO:0007669"/>
    <property type="project" value="TreeGrafter"/>
</dbReference>
<feature type="compositionally biased region" description="Low complexity" evidence="11">
    <location>
        <begin position="74"/>
        <end position="89"/>
    </location>
</feature>
<keyword evidence="7 10" id="KW-0804">Transcription</keyword>
<evidence type="ECO:0000313" key="14">
    <source>
        <dbReference type="Proteomes" id="UP000046393"/>
    </source>
</evidence>
<proteinExistence type="inferred from homology"/>
<feature type="domain" description="NR LBD" evidence="13">
    <location>
        <begin position="260"/>
        <end position="489"/>
    </location>
</feature>
<dbReference type="GO" id="GO:0045944">
    <property type="term" value="P:positive regulation of transcription by RNA polymerase II"/>
    <property type="evidence" value="ECO:0007669"/>
    <property type="project" value="TreeGrafter"/>
</dbReference>